<dbReference type="InterPro" id="IPR005182">
    <property type="entry name" value="YdbS-like_PH"/>
</dbReference>
<keyword evidence="1" id="KW-0472">Membrane</keyword>
<gene>
    <name evidence="3" type="ORF">FB550_12421</name>
</gene>
<dbReference type="AlphaFoldDB" id="A0A561CEW4"/>
<proteinExistence type="predicted"/>
<evidence type="ECO:0000259" key="2">
    <source>
        <dbReference type="Pfam" id="PF03703"/>
    </source>
</evidence>
<keyword evidence="1" id="KW-0812">Transmembrane</keyword>
<dbReference type="PANTHER" id="PTHR34473:SF2">
    <property type="entry name" value="UPF0699 TRANSMEMBRANE PROTEIN YDBT"/>
    <property type="match status" value="1"/>
</dbReference>
<name>A0A561CEW4_9BACI</name>
<dbReference type="Pfam" id="PF03703">
    <property type="entry name" value="bPH_2"/>
    <property type="match status" value="1"/>
</dbReference>
<reference evidence="3 4" key="1">
    <citation type="submission" date="2019-06" db="EMBL/GenBank/DDBJ databases">
        <title>Sorghum-associated microbial communities from plants grown in Nebraska, USA.</title>
        <authorList>
            <person name="Schachtman D."/>
        </authorList>
    </citation>
    <scope>NUCLEOTIDE SEQUENCE [LARGE SCALE GENOMIC DNA]</scope>
    <source>
        <strain evidence="3 4">2482</strain>
    </source>
</reference>
<dbReference type="PANTHER" id="PTHR34473">
    <property type="entry name" value="UPF0699 TRANSMEMBRANE PROTEIN YDBS"/>
    <property type="match status" value="1"/>
</dbReference>
<comment type="caution">
    <text evidence="3">The sequence shown here is derived from an EMBL/GenBank/DDBJ whole genome shotgun (WGS) entry which is preliminary data.</text>
</comment>
<evidence type="ECO:0000313" key="4">
    <source>
        <dbReference type="Proteomes" id="UP000319671"/>
    </source>
</evidence>
<sequence>MLAKPQNTISRKALTVWRISGVIRSMIGWTITAVILLLLDVFDAPFWISIILITLGVIFPLYHIVISPLFRWKSWRYEVREEEVELEEGIFIKTRTLVPMVRVQHVDTIQGPLLRKYKLASVLIHTAATAHEIPALEEDEAEELRKFISNLARVAEEDV</sequence>
<dbReference type="EMBL" id="VIVN01000024">
    <property type="protein sequence ID" value="TWD89716.1"/>
    <property type="molecule type" value="Genomic_DNA"/>
</dbReference>
<evidence type="ECO:0000313" key="3">
    <source>
        <dbReference type="EMBL" id="TWD89716.1"/>
    </source>
</evidence>
<feature type="transmembrane region" description="Helical" evidence="1">
    <location>
        <begin position="45"/>
        <end position="70"/>
    </location>
</feature>
<protein>
    <recommendedName>
        <fullName evidence="2">YdbS-like PH domain-containing protein</fullName>
    </recommendedName>
</protein>
<feature type="transmembrane region" description="Helical" evidence="1">
    <location>
        <begin position="21"/>
        <end position="39"/>
    </location>
</feature>
<organism evidence="3 4">
    <name type="scientific">Neobacillus bataviensis</name>
    <dbReference type="NCBI Taxonomy" id="220685"/>
    <lineage>
        <taxon>Bacteria</taxon>
        <taxon>Bacillati</taxon>
        <taxon>Bacillota</taxon>
        <taxon>Bacilli</taxon>
        <taxon>Bacillales</taxon>
        <taxon>Bacillaceae</taxon>
        <taxon>Neobacillus</taxon>
    </lineage>
</organism>
<accession>A0A561CEW4</accession>
<dbReference type="RefSeq" id="WP_144568349.1">
    <property type="nucleotide sequence ID" value="NZ_VIVN01000024.1"/>
</dbReference>
<dbReference type="Proteomes" id="UP000319671">
    <property type="component" value="Unassembled WGS sequence"/>
</dbReference>
<feature type="domain" description="YdbS-like PH" evidence="2">
    <location>
        <begin position="72"/>
        <end position="148"/>
    </location>
</feature>
<keyword evidence="1" id="KW-1133">Transmembrane helix</keyword>
<keyword evidence="4" id="KW-1185">Reference proteome</keyword>
<evidence type="ECO:0000256" key="1">
    <source>
        <dbReference type="SAM" id="Phobius"/>
    </source>
</evidence>